<evidence type="ECO:0008006" key="3">
    <source>
        <dbReference type="Google" id="ProtNLM"/>
    </source>
</evidence>
<protein>
    <recommendedName>
        <fullName evidence="3">C2H2-type domain-containing protein</fullName>
    </recommendedName>
</protein>
<name>A0AAV5TE36_9BILA</name>
<proteinExistence type="predicted"/>
<evidence type="ECO:0000313" key="2">
    <source>
        <dbReference type="Proteomes" id="UP001432027"/>
    </source>
</evidence>
<reference evidence="1" key="1">
    <citation type="submission" date="2023-10" db="EMBL/GenBank/DDBJ databases">
        <title>Genome assembly of Pristionchus species.</title>
        <authorList>
            <person name="Yoshida K."/>
            <person name="Sommer R.J."/>
        </authorList>
    </citation>
    <scope>NUCLEOTIDE SEQUENCE</scope>
    <source>
        <strain evidence="1">RS0144</strain>
    </source>
</reference>
<gene>
    <name evidence="1" type="ORF">PENTCL1PPCAC_13264</name>
</gene>
<dbReference type="EMBL" id="BTSX01000003">
    <property type="protein sequence ID" value="GMS91089.1"/>
    <property type="molecule type" value="Genomic_DNA"/>
</dbReference>
<keyword evidence="2" id="KW-1185">Reference proteome</keyword>
<evidence type="ECO:0000313" key="1">
    <source>
        <dbReference type="EMBL" id="GMS91089.1"/>
    </source>
</evidence>
<sequence length="85" mass="9504">MREEVPVAIGASTTPLCILCEPGSRAKNPKTALAYAIHLKNCHKSSLIDNGIYLICKCGMEVRHEIRNPDHSRKCNGDQFTLHRM</sequence>
<dbReference type="AlphaFoldDB" id="A0AAV5TE36"/>
<accession>A0AAV5TE36</accession>
<organism evidence="1 2">
    <name type="scientific">Pristionchus entomophagus</name>
    <dbReference type="NCBI Taxonomy" id="358040"/>
    <lineage>
        <taxon>Eukaryota</taxon>
        <taxon>Metazoa</taxon>
        <taxon>Ecdysozoa</taxon>
        <taxon>Nematoda</taxon>
        <taxon>Chromadorea</taxon>
        <taxon>Rhabditida</taxon>
        <taxon>Rhabditina</taxon>
        <taxon>Diplogasteromorpha</taxon>
        <taxon>Diplogasteroidea</taxon>
        <taxon>Neodiplogasteridae</taxon>
        <taxon>Pristionchus</taxon>
    </lineage>
</organism>
<dbReference type="Proteomes" id="UP001432027">
    <property type="component" value="Unassembled WGS sequence"/>
</dbReference>
<comment type="caution">
    <text evidence="1">The sequence shown here is derived from an EMBL/GenBank/DDBJ whole genome shotgun (WGS) entry which is preliminary data.</text>
</comment>